<accession>A0AAD7IAK4</accession>
<proteinExistence type="predicted"/>
<reference evidence="1" key="1">
    <citation type="submission" date="2023-03" db="EMBL/GenBank/DDBJ databases">
        <title>Massive genome expansion in bonnet fungi (Mycena s.s.) driven by repeated elements and novel gene families across ecological guilds.</title>
        <authorList>
            <consortium name="Lawrence Berkeley National Laboratory"/>
            <person name="Harder C.B."/>
            <person name="Miyauchi S."/>
            <person name="Viragh M."/>
            <person name="Kuo A."/>
            <person name="Thoen E."/>
            <person name="Andreopoulos B."/>
            <person name="Lu D."/>
            <person name="Skrede I."/>
            <person name="Drula E."/>
            <person name="Henrissat B."/>
            <person name="Morin E."/>
            <person name="Kohler A."/>
            <person name="Barry K."/>
            <person name="LaButti K."/>
            <person name="Morin E."/>
            <person name="Salamov A."/>
            <person name="Lipzen A."/>
            <person name="Mereny Z."/>
            <person name="Hegedus B."/>
            <person name="Baldrian P."/>
            <person name="Stursova M."/>
            <person name="Weitz H."/>
            <person name="Taylor A."/>
            <person name="Grigoriev I.V."/>
            <person name="Nagy L.G."/>
            <person name="Martin F."/>
            <person name="Kauserud H."/>
        </authorList>
    </citation>
    <scope>NUCLEOTIDE SEQUENCE</scope>
    <source>
        <strain evidence="1">CBHHK182m</strain>
    </source>
</reference>
<protein>
    <submittedName>
        <fullName evidence="1">Uncharacterized protein</fullName>
    </submittedName>
</protein>
<keyword evidence="2" id="KW-1185">Reference proteome</keyword>
<name>A0AAD7IAK4_9AGAR</name>
<evidence type="ECO:0000313" key="1">
    <source>
        <dbReference type="EMBL" id="KAJ7738717.1"/>
    </source>
</evidence>
<organism evidence="1 2">
    <name type="scientific">Mycena metata</name>
    <dbReference type="NCBI Taxonomy" id="1033252"/>
    <lineage>
        <taxon>Eukaryota</taxon>
        <taxon>Fungi</taxon>
        <taxon>Dikarya</taxon>
        <taxon>Basidiomycota</taxon>
        <taxon>Agaricomycotina</taxon>
        <taxon>Agaricomycetes</taxon>
        <taxon>Agaricomycetidae</taxon>
        <taxon>Agaricales</taxon>
        <taxon>Marasmiineae</taxon>
        <taxon>Mycenaceae</taxon>
        <taxon>Mycena</taxon>
    </lineage>
</organism>
<dbReference type="EMBL" id="JARKIB010000110">
    <property type="protein sequence ID" value="KAJ7738717.1"/>
    <property type="molecule type" value="Genomic_DNA"/>
</dbReference>
<dbReference type="AlphaFoldDB" id="A0AAD7IAK4"/>
<feature type="non-terminal residue" evidence="1">
    <location>
        <position position="52"/>
    </location>
</feature>
<evidence type="ECO:0000313" key="2">
    <source>
        <dbReference type="Proteomes" id="UP001215598"/>
    </source>
</evidence>
<dbReference type="Proteomes" id="UP001215598">
    <property type="component" value="Unassembled WGS sequence"/>
</dbReference>
<comment type="caution">
    <text evidence="1">The sequence shown here is derived from an EMBL/GenBank/DDBJ whole genome shotgun (WGS) entry which is preliminary data.</text>
</comment>
<gene>
    <name evidence="1" type="ORF">B0H16DRAFT_1325208</name>
</gene>
<sequence>MSTPTSKLSDYFLRVPKCEADGTNWNIYKSRFIYAADTAGLKEHLDATQVAP</sequence>